<evidence type="ECO:0000256" key="6">
    <source>
        <dbReference type="PIRSR" id="PIRSR001221-2"/>
    </source>
</evidence>
<protein>
    <recommendedName>
        <fullName evidence="3">amidase</fullName>
        <ecNumber evidence="3">3.5.1.4</ecNumber>
    </recommendedName>
</protein>
<dbReference type="STRING" id="1664694.A0A0N1HRS3"/>
<dbReference type="Pfam" id="PF01425">
    <property type="entry name" value="Amidase"/>
    <property type="match status" value="1"/>
</dbReference>
<dbReference type="Gene3D" id="3.90.1300.10">
    <property type="entry name" value="Amidase signature (AS) domain"/>
    <property type="match status" value="1"/>
</dbReference>
<feature type="active site" description="Charge relay system" evidence="5">
    <location>
        <position position="232"/>
    </location>
</feature>
<evidence type="ECO:0000256" key="1">
    <source>
        <dbReference type="ARBA" id="ARBA00001311"/>
    </source>
</evidence>
<dbReference type="PANTHER" id="PTHR46072">
    <property type="entry name" value="AMIDASE-RELATED-RELATED"/>
    <property type="match status" value="1"/>
</dbReference>
<evidence type="ECO:0000256" key="5">
    <source>
        <dbReference type="PIRSR" id="PIRSR001221-1"/>
    </source>
</evidence>
<keyword evidence="9" id="KW-1185">Reference proteome</keyword>
<dbReference type="EC" id="3.5.1.4" evidence="3"/>
<feature type="active site" description="Acyl-ester intermediate" evidence="5">
    <location>
        <position position="256"/>
    </location>
</feature>
<comment type="catalytic activity">
    <reaction evidence="1">
        <text>a monocarboxylic acid amide + H2O = a monocarboxylate + NH4(+)</text>
        <dbReference type="Rhea" id="RHEA:12020"/>
        <dbReference type="ChEBI" id="CHEBI:15377"/>
        <dbReference type="ChEBI" id="CHEBI:28938"/>
        <dbReference type="ChEBI" id="CHEBI:35757"/>
        <dbReference type="ChEBI" id="CHEBI:83628"/>
        <dbReference type="EC" id="3.5.1.4"/>
    </reaction>
</comment>
<dbReference type="GeneID" id="28740276"/>
<dbReference type="EMBL" id="LFJN01000010">
    <property type="protein sequence ID" value="KPI41085.1"/>
    <property type="molecule type" value="Genomic_DNA"/>
</dbReference>
<feature type="binding site" evidence="6">
    <location>
        <position position="232"/>
    </location>
    <ligand>
        <name>substrate</name>
    </ligand>
</feature>
<dbReference type="InterPro" id="IPR036928">
    <property type="entry name" value="AS_sf"/>
</dbReference>
<keyword evidence="4" id="KW-0378">Hydrolase</keyword>
<dbReference type="AlphaFoldDB" id="A0A0N1HRS3"/>
<comment type="similarity">
    <text evidence="2">Belongs to the amidase family.</text>
</comment>
<feature type="active site" description="Charge relay system" evidence="5">
    <location>
        <position position="157"/>
    </location>
</feature>
<dbReference type="Proteomes" id="UP000038010">
    <property type="component" value="Unassembled WGS sequence"/>
</dbReference>
<reference evidence="8 9" key="1">
    <citation type="submission" date="2015-06" db="EMBL/GenBank/DDBJ databases">
        <title>Draft genome of the ant-associated black yeast Phialophora attae CBS 131958.</title>
        <authorList>
            <person name="Moreno L.F."/>
            <person name="Stielow B.J."/>
            <person name="de Hoog S."/>
            <person name="Vicente V.A."/>
            <person name="Weiss V.A."/>
            <person name="de Vries M."/>
            <person name="Cruz L.M."/>
            <person name="Souza E.M."/>
        </authorList>
    </citation>
    <scope>NUCLEOTIDE SEQUENCE [LARGE SCALE GENOMIC DNA]</scope>
    <source>
        <strain evidence="8 9">CBS 131958</strain>
    </source>
</reference>
<feature type="binding site" evidence="6">
    <location>
        <begin position="253"/>
        <end position="256"/>
    </location>
    <ligand>
        <name>substrate</name>
    </ligand>
</feature>
<sequence length="556" mass="60717">MAATIVHQSAVPDGPVKTGASHAVVEVPPWKIAAGKKRDTQWQQIPEEWRLSPLPSPLPRSTLAYLEATSLLDDKEKSITSTLSADHLLTQIHSGVLSSLEVTAAFCKRAAIAQQLSRCCTEMMFDRAMKRAKELDRHLHVNGKVVGPLHGLPVSIKDVFDVEGFDTSIGWVGRCGKPATTNSTLVDILQQQGAIIYCKTNVSQSLMMSDSYNHVFKQSVNTLNRDLISGGSSGGEGALVGCHGSLVGIGTDIGGSIRIPANLQGLYGLSPSTGRVPFDKSVPIASSLSTIETFMKGVAAGQPWRQDVTTYPISWRQELAQKSSRPLRIGYYVDDGNVKVQPPVERAMRETVEKLQAAGHEMIPWDVNSHVEAHRLWTKAILFDGGRDVSKMLEESGEPLVQGMLVGKAADCLSIQEAEEYIPSIARPPPNGYPNAYLHRWNANSIDALIMPVLPWVGFRPKTWVKSSQCVSYTGHWNFVDFAALTIPVTVARLDDVGDDAWKNHVPRNESDRFNWHQYDPKLVEGMPVCVQVVGGRFGEEICVGVGKAVEAALGR</sequence>
<gene>
    <name evidence="8" type="ORF">AB675_7987</name>
</gene>
<feature type="domain" description="Amidase" evidence="7">
    <location>
        <begin position="101"/>
        <end position="543"/>
    </location>
</feature>
<dbReference type="GO" id="GO:0004040">
    <property type="term" value="F:amidase activity"/>
    <property type="evidence" value="ECO:0007669"/>
    <property type="project" value="UniProtKB-EC"/>
</dbReference>
<dbReference type="InterPro" id="IPR023631">
    <property type="entry name" value="Amidase_dom"/>
</dbReference>
<dbReference type="PANTHER" id="PTHR46072:SF1">
    <property type="entry name" value="AMIDASE"/>
    <property type="match status" value="1"/>
</dbReference>
<evidence type="ECO:0000256" key="2">
    <source>
        <dbReference type="ARBA" id="ARBA00009199"/>
    </source>
</evidence>
<evidence type="ECO:0000256" key="3">
    <source>
        <dbReference type="ARBA" id="ARBA00012922"/>
    </source>
</evidence>
<dbReference type="PROSITE" id="PS00571">
    <property type="entry name" value="AMIDASES"/>
    <property type="match status" value="1"/>
</dbReference>
<proteinExistence type="inferred from homology"/>
<dbReference type="SUPFAM" id="SSF75304">
    <property type="entry name" value="Amidase signature (AS) enzymes"/>
    <property type="match status" value="1"/>
</dbReference>
<dbReference type="RefSeq" id="XP_018001048.1">
    <property type="nucleotide sequence ID" value="XM_018148396.1"/>
</dbReference>
<name>A0A0N1HRS3_9EURO</name>
<evidence type="ECO:0000313" key="8">
    <source>
        <dbReference type="EMBL" id="KPI41085.1"/>
    </source>
</evidence>
<dbReference type="PIRSF" id="PIRSF001221">
    <property type="entry name" value="Amidase_fungi"/>
    <property type="match status" value="1"/>
</dbReference>
<comment type="caution">
    <text evidence="8">The sequence shown here is derived from an EMBL/GenBank/DDBJ whole genome shotgun (WGS) entry which is preliminary data.</text>
</comment>
<dbReference type="InterPro" id="IPR020556">
    <property type="entry name" value="Amidase_CS"/>
</dbReference>
<dbReference type="VEuPathDB" id="FungiDB:AB675_7987"/>
<evidence type="ECO:0000313" key="9">
    <source>
        <dbReference type="Proteomes" id="UP000038010"/>
    </source>
</evidence>
<accession>A0A0N1HRS3</accession>
<feature type="binding site" evidence="6">
    <location>
        <position position="206"/>
    </location>
    <ligand>
        <name>substrate</name>
    </ligand>
</feature>
<organism evidence="8 9">
    <name type="scientific">Cyphellophora attinorum</name>
    <dbReference type="NCBI Taxonomy" id="1664694"/>
    <lineage>
        <taxon>Eukaryota</taxon>
        <taxon>Fungi</taxon>
        <taxon>Dikarya</taxon>
        <taxon>Ascomycota</taxon>
        <taxon>Pezizomycotina</taxon>
        <taxon>Eurotiomycetes</taxon>
        <taxon>Chaetothyriomycetidae</taxon>
        <taxon>Chaetothyriales</taxon>
        <taxon>Cyphellophoraceae</taxon>
        <taxon>Cyphellophora</taxon>
    </lineage>
</organism>
<evidence type="ECO:0000256" key="4">
    <source>
        <dbReference type="ARBA" id="ARBA00022801"/>
    </source>
</evidence>
<dbReference type="OrthoDB" id="6428749at2759"/>
<evidence type="ECO:0000259" key="7">
    <source>
        <dbReference type="Pfam" id="PF01425"/>
    </source>
</evidence>